<name>A0ABV2R9X2_9CAUL</name>
<evidence type="ECO:0000313" key="2">
    <source>
        <dbReference type="Proteomes" id="UP001549313"/>
    </source>
</evidence>
<sequence>MPSTPSSAAERPDLGAGGIVALLTPAENPTAEAELSVLLPPDVNLLTARMHVQAAGMLDRLRAYETRLPDWLAPFGDAPLDAVGFACTGSTYLLGPSRRHPQSLQRRSGPCPVVCAADALKDGLASLGARRIVLVSPYPAELTELAARHWRDMGFEVAAVVQSPLAEGAVHPIYGQTATTLLTGLRQALTTPPAEAVIAMGTGAPSLAALAVASLETDTPILSSNLATAWSLTRSLNPSLKQPIADWLSADAPWRERLWSRFPTARSRLLGA</sequence>
<proteinExistence type="predicted"/>
<dbReference type="Proteomes" id="UP001549313">
    <property type="component" value="Unassembled WGS sequence"/>
</dbReference>
<dbReference type="PANTHER" id="PTHR40267:SF1">
    <property type="entry name" value="BLR3294 PROTEIN"/>
    <property type="match status" value="1"/>
</dbReference>
<dbReference type="InterPro" id="IPR026286">
    <property type="entry name" value="MaiA/AMDase"/>
</dbReference>
<reference evidence="1 2" key="1">
    <citation type="submission" date="2024-06" db="EMBL/GenBank/DDBJ databases">
        <title>Sorghum-associated microbial communities from plants grown in Nebraska, USA.</title>
        <authorList>
            <person name="Schachtman D."/>
        </authorList>
    </citation>
    <scope>NUCLEOTIDE SEQUENCE [LARGE SCALE GENOMIC DNA]</scope>
    <source>
        <strain evidence="1 2">2814</strain>
    </source>
</reference>
<dbReference type="Pfam" id="PF17645">
    <property type="entry name" value="Amdase"/>
    <property type="match status" value="1"/>
</dbReference>
<gene>
    <name evidence="1" type="ORF">ABIE19_001284</name>
</gene>
<protein>
    <submittedName>
        <fullName evidence="1">Maleate isomerase</fullName>
        <ecNumber evidence="1">5.2.1.1</ecNumber>
    </submittedName>
</protein>
<dbReference type="EMBL" id="JBEPTF010000001">
    <property type="protein sequence ID" value="MET4683375.1"/>
    <property type="molecule type" value="Genomic_DNA"/>
</dbReference>
<comment type="caution">
    <text evidence="1">The sequence shown here is derived from an EMBL/GenBank/DDBJ whole genome shotgun (WGS) entry which is preliminary data.</text>
</comment>
<dbReference type="InterPro" id="IPR053714">
    <property type="entry name" value="Iso_Racemase_Enz_sf"/>
</dbReference>
<evidence type="ECO:0000313" key="1">
    <source>
        <dbReference type="EMBL" id="MET4683375.1"/>
    </source>
</evidence>
<dbReference type="GO" id="GO:0050076">
    <property type="term" value="F:maleate isomerase activity"/>
    <property type="evidence" value="ECO:0007669"/>
    <property type="project" value="UniProtKB-EC"/>
</dbReference>
<organism evidence="1 2">
    <name type="scientific">Brevundimonas faecalis</name>
    <dbReference type="NCBI Taxonomy" id="947378"/>
    <lineage>
        <taxon>Bacteria</taxon>
        <taxon>Pseudomonadati</taxon>
        <taxon>Pseudomonadota</taxon>
        <taxon>Alphaproteobacteria</taxon>
        <taxon>Caulobacterales</taxon>
        <taxon>Caulobacteraceae</taxon>
        <taxon>Brevundimonas</taxon>
    </lineage>
</organism>
<dbReference type="EC" id="5.2.1.1" evidence="1"/>
<keyword evidence="1" id="KW-0413">Isomerase</keyword>
<dbReference type="Gene3D" id="3.40.50.12500">
    <property type="match status" value="1"/>
</dbReference>
<accession>A0ABV2R9X2</accession>
<dbReference type="PANTHER" id="PTHR40267">
    <property type="entry name" value="BLR3294 PROTEIN"/>
    <property type="match status" value="1"/>
</dbReference>
<keyword evidence="2" id="KW-1185">Reference proteome</keyword>
<dbReference type="RefSeq" id="WP_354088298.1">
    <property type="nucleotide sequence ID" value="NZ_JBEPTF010000001.1"/>
</dbReference>